<dbReference type="Gene3D" id="3.30.70.1320">
    <property type="entry name" value="Multidrug efflux transporter AcrB pore domain like"/>
    <property type="match status" value="1"/>
</dbReference>
<dbReference type="EMBL" id="BSDE01000005">
    <property type="protein sequence ID" value="GLH74148.1"/>
    <property type="molecule type" value="Genomic_DNA"/>
</dbReference>
<feature type="transmembrane region" description="Helical" evidence="1">
    <location>
        <begin position="430"/>
        <end position="450"/>
    </location>
</feature>
<sequence length="1021" mass="110464">MTFTDVFIRKPVVATVVSLFLLVLGLRSIFNLPVNQYPRTEHAVVTITTAYYGADADTVGGFITQPLESSIAQAQGIDYLSSSSQNSQSTITATLRLNYSANKALTEITTRVNAVKNQLPPQAQQPVITVQMSDNTDAMYMGFYSDVLPTNNITDYLERVVKPRLDSVPGVQTAEILGARQFALRAWLDPRRMAAHGITASDVTQALQNNNFLSAVGSTKGQMVTVDLTASTGLHTVEEFKRLAIRQSGGAIVRLEDVATVELGADDYSFNVSFNGRQSVFIGIKVAPEANILEVAKRVRESFPEIEKQLPTGLTGEIVYDATNFINTSISEVVKTLLEALVIVTVVIFLFLGTFRAVAVPVIAMPLSLVGTFFVMLALGYSINLLTLLALVLAIGLVVDDAIIVVENADRHMREGKSPIQASIQAARELGGPILAMTVVLVAVYVPIGFQGGLTGSLFTEFAFTLAGAVAVSGVVALTLSPMMCGRFFKKEQDSGAFVKFIDGQFEWFHAHYQRILASTLRTHWVTVVLGLLLLGGTVFLFRTSKSELAPQEDQGFIMCQIQGPPTATVQQMQTYADQIFQGASKLPEFEHMFQFTSAGSAFAGLILVPWDRRHRSAEEVMAELQKTWGSVAGARVAIFQPPSLPGAFGLPVEFVIKTTEPFPRLDLVAQSVVDKARTSGMFFFVDSDLKIDKPQSTVVLDRDMVTTLGLTQQDVGDALGGALGGGYVNYFSIAGRSYRVIPQVLQVDRLNPDQVLNYYFKAPDGTVLPASTVATLKHEVVPQSIKRFQQLNAATVSGVFGPSFSQAEVLDFFRKTLREVAPAGYEFDFSGVSRQFVQESGGFFVTLGFAILIVFLALAAQFNSMRDPLIILVSVPMALFGAMIFINLGLATLNIYTQVGLVTLMGLISKHGILIVQFANELQLSGKSKLEAVTEAAAIRLRPILMTTAAMVLGVFPLVIAGGAGAAGRRAMGLVIFSGLSIGTLFTLFVVPAFYLVLASDRRLHSDARPDAHQDAPSEA</sequence>
<feature type="transmembrane region" description="Helical" evidence="1">
    <location>
        <begin position="975"/>
        <end position="999"/>
    </location>
</feature>
<dbReference type="Proteomes" id="UP001165069">
    <property type="component" value="Unassembled WGS sequence"/>
</dbReference>
<comment type="caution">
    <text evidence="2">The sequence shown here is derived from an EMBL/GenBank/DDBJ whole genome shotgun (WGS) entry which is preliminary data.</text>
</comment>
<keyword evidence="3" id="KW-1185">Reference proteome</keyword>
<feature type="transmembrane region" description="Helical" evidence="1">
    <location>
        <begin position="870"/>
        <end position="890"/>
    </location>
</feature>
<dbReference type="RefSeq" id="WP_285576104.1">
    <property type="nucleotide sequence ID" value="NZ_BSDE01000005.1"/>
</dbReference>
<dbReference type="PANTHER" id="PTHR32063">
    <property type="match status" value="1"/>
</dbReference>
<evidence type="ECO:0000256" key="1">
    <source>
        <dbReference type="SAM" id="Phobius"/>
    </source>
</evidence>
<dbReference type="SUPFAM" id="SSF82866">
    <property type="entry name" value="Multidrug efflux transporter AcrB transmembrane domain"/>
    <property type="match status" value="2"/>
</dbReference>
<organism evidence="2 3">
    <name type="scientific">Geothrix limicola</name>
    <dbReference type="NCBI Taxonomy" id="2927978"/>
    <lineage>
        <taxon>Bacteria</taxon>
        <taxon>Pseudomonadati</taxon>
        <taxon>Acidobacteriota</taxon>
        <taxon>Holophagae</taxon>
        <taxon>Holophagales</taxon>
        <taxon>Holophagaceae</taxon>
        <taxon>Geothrix</taxon>
    </lineage>
</organism>
<dbReference type="PRINTS" id="PR00702">
    <property type="entry name" value="ACRIFLAVINRP"/>
</dbReference>
<dbReference type="SUPFAM" id="SSF82714">
    <property type="entry name" value="Multidrug efflux transporter AcrB TolC docking domain, DN and DC subdomains"/>
    <property type="match status" value="2"/>
</dbReference>
<feature type="transmembrane region" description="Helical" evidence="1">
    <location>
        <begin position="12"/>
        <end position="30"/>
    </location>
</feature>
<accession>A0ABQ5QHV6</accession>
<name>A0ABQ5QHV6_9BACT</name>
<keyword evidence="1" id="KW-0812">Transmembrane</keyword>
<dbReference type="PANTHER" id="PTHR32063:SF14">
    <property type="entry name" value="BLL4319 PROTEIN"/>
    <property type="match status" value="1"/>
</dbReference>
<feature type="transmembrane region" description="Helical" evidence="1">
    <location>
        <begin position="843"/>
        <end position="863"/>
    </location>
</feature>
<dbReference type="Pfam" id="PF00873">
    <property type="entry name" value="ACR_tran"/>
    <property type="match status" value="1"/>
</dbReference>
<feature type="transmembrane region" description="Helical" evidence="1">
    <location>
        <begin position="362"/>
        <end position="383"/>
    </location>
</feature>
<reference evidence="2 3" key="1">
    <citation type="journal article" date="2023" name="Antonie Van Leeuwenhoek">
        <title>Mesoterricola silvestris gen. nov., sp. nov., Mesoterricola sediminis sp. nov., Geothrix oryzae sp. nov., Geothrix edaphica sp. nov., Geothrix rubra sp. nov., and Geothrix limicola sp. nov., six novel members of Acidobacteriota isolated from soils.</title>
        <authorList>
            <person name="Itoh H."/>
            <person name="Sugisawa Y."/>
            <person name="Mise K."/>
            <person name="Xu Z."/>
            <person name="Kuniyasu M."/>
            <person name="Ushijima N."/>
            <person name="Kawano K."/>
            <person name="Kobayashi E."/>
            <person name="Shiratori Y."/>
            <person name="Masuda Y."/>
            <person name="Senoo K."/>
        </authorList>
    </citation>
    <scope>NUCLEOTIDE SEQUENCE [LARGE SCALE GENOMIC DNA]</scope>
    <source>
        <strain evidence="2 3">Red804</strain>
    </source>
</reference>
<gene>
    <name evidence="2" type="ORF">GETHLI_26500</name>
</gene>
<feature type="transmembrane region" description="Helical" evidence="1">
    <location>
        <begin position="945"/>
        <end position="969"/>
    </location>
</feature>
<dbReference type="Gene3D" id="3.30.70.1440">
    <property type="entry name" value="Multidrug efflux transporter AcrB pore domain"/>
    <property type="match status" value="1"/>
</dbReference>
<dbReference type="Gene3D" id="1.20.1640.10">
    <property type="entry name" value="Multidrug efflux transporter AcrB transmembrane domain"/>
    <property type="match status" value="2"/>
</dbReference>
<keyword evidence="1" id="KW-0472">Membrane</keyword>
<feature type="transmembrane region" description="Helical" evidence="1">
    <location>
        <begin position="462"/>
        <end position="481"/>
    </location>
</feature>
<feature type="transmembrane region" description="Helical" evidence="1">
    <location>
        <begin position="896"/>
        <end position="920"/>
    </location>
</feature>
<feature type="transmembrane region" description="Helical" evidence="1">
    <location>
        <begin position="523"/>
        <end position="542"/>
    </location>
</feature>
<dbReference type="SUPFAM" id="SSF82693">
    <property type="entry name" value="Multidrug efflux transporter AcrB pore domain, PN1, PN2, PC1 and PC2 subdomains"/>
    <property type="match status" value="4"/>
</dbReference>
<evidence type="ECO:0000313" key="3">
    <source>
        <dbReference type="Proteomes" id="UP001165069"/>
    </source>
</evidence>
<dbReference type="InterPro" id="IPR027463">
    <property type="entry name" value="AcrB_DN_DC_subdom"/>
</dbReference>
<dbReference type="Gene3D" id="3.30.70.1430">
    <property type="entry name" value="Multidrug efflux transporter AcrB pore domain"/>
    <property type="match status" value="2"/>
</dbReference>
<protein>
    <submittedName>
        <fullName evidence="2">Acriflavine resistance protein B</fullName>
    </submittedName>
</protein>
<feature type="transmembrane region" description="Helical" evidence="1">
    <location>
        <begin position="389"/>
        <end position="409"/>
    </location>
</feature>
<dbReference type="InterPro" id="IPR001036">
    <property type="entry name" value="Acrflvin-R"/>
</dbReference>
<feature type="transmembrane region" description="Helical" evidence="1">
    <location>
        <begin position="337"/>
        <end position="355"/>
    </location>
</feature>
<dbReference type="Gene3D" id="3.30.2090.10">
    <property type="entry name" value="Multidrug efflux transporter AcrB TolC docking domain, DN and DC subdomains"/>
    <property type="match status" value="2"/>
</dbReference>
<keyword evidence="1" id="KW-1133">Transmembrane helix</keyword>
<evidence type="ECO:0000313" key="2">
    <source>
        <dbReference type="EMBL" id="GLH74148.1"/>
    </source>
</evidence>
<proteinExistence type="predicted"/>